<gene>
    <name evidence="2" type="ORF">ANN_04072</name>
</gene>
<accession>A0ABQ8T945</accession>
<name>A0ABQ8T945_PERAM</name>
<keyword evidence="3" id="KW-1185">Reference proteome</keyword>
<sequence>MARLCEGGNEPSGSLKAIFKALNLPLFAPALIDVTSAKKYRSLSSSETIQSALQATSDFQIIAPAACWEAVHTAVIDRSVCHASPVSFVSLYILGTKQTSRTSAKQTEYPRRNQTEILDGATLTPSPMLFGVDGIGDRKMVFGEMRPRIRYRLPGIRLTVEKTSENPQSDRSAKAGIEPTPECNFGSAIN</sequence>
<organism evidence="2 3">
    <name type="scientific">Periplaneta americana</name>
    <name type="common">American cockroach</name>
    <name type="synonym">Blatta americana</name>
    <dbReference type="NCBI Taxonomy" id="6978"/>
    <lineage>
        <taxon>Eukaryota</taxon>
        <taxon>Metazoa</taxon>
        <taxon>Ecdysozoa</taxon>
        <taxon>Arthropoda</taxon>
        <taxon>Hexapoda</taxon>
        <taxon>Insecta</taxon>
        <taxon>Pterygota</taxon>
        <taxon>Neoptera</taxon>
        <taxon>Polyneoptera</taxon>
        <taxon>Dictyoptera</taxon>
        <taxon>Blattodea</taxon>
        <taxon>Blattoidea</taxon>
        <taxon>Blattidae</taxon>
        <taxon>Blattinae</taxon>
        <taxon>Periplaneta</taxon>
    </lineage>
</organism>
<reference evidence="2 3" key="1">
    <citation type="journal article" date="2022" name="Allergy">
        <title>Genome assembly and annotation of Periplaneta americana reveal a comprehensive cockroach allergen profile.</title>
        <authorList>
            <person name="Wang L."/>
            <person name="Xiong Q."/>
            <person name="Saelim N."/>
            <person name="Wang L."/>
            <person name="Nong W."/>
            <person name="Wan A.T."/>
            <person name="Shi M."/>
            <person name="Liu X."/>
            <person name="Cao Q."/>
            <person name="Hui J.H.L."/>
            <person name="Sookrung N."/>
            <person name="Leung T.F."/>
            <person name="Tungtrongchitr A."/>
            <person name="Tsui S.K.W."/>
        </authorList>
    </citation>
    <scope>NUCLEOTIDE SEQUENCE [LARGE SCALE GENOMIC DNA]</scope>
    <source>
        <strain evidence="2">PWHHKU_190912</strain>
    </source>
</reference>
<proteinExistence type="predicted"/>
<dbReference type="EMBL" id="JAJSOF020000013">
    <property type="protein sequence ID" value="KAJ4442486.1"/>
    <property type="molecule type" value="Genomic_DNA"/>
</dbReference>
<comment type="caution">
    <text evidence="2">The sequence shown here is derived from an EMBL/GenBank/DDBJ whole genome shotgun (WGS) entry which is preliminary data.</text>
</comment>
<protein>
    <submittedName>
        <fullName evidence="2">Uncharacterized protein</fullName>
    </submittedName>
</protein>
<evidence type="ECO:0000313" key="3">
    <source>
        <dbReference type="Proteomes" id="UP001148838"/>
    </source>
</evidence>
<dbReference type="Proteomes" id="UP001148838">
    <property type="component" value="Unassembled WGS sequence"/>
</dbReference>
<feature type="region of interest" description="Disordered" evidence="1">
    <location>
        <begin position="161"/>
        <end position="190"/>
    </location>
</feature>
<evidence type="ECO:0000313" key="2">
    <source>
        <dbReference type="EMBL" id="KAJ4442486.1"/>
    </source>
</evidence>
<evidence type="ECO:0000256" key="1">
    <source>
        <dbReference type="SAM" id="MobiDB-lite"/>
    </source>
</evidence>